<feature type="signal peptide" evidence="1">
    <location>
        <begin position="1"/>
        <end position="24"/>
    </location>
</feature>
<dbReference type="RefSeq" id="WP_168039716.1">
    <property type="nucleotide sequence ID" value="NZ_JAATJH010000008.1"/>
</dbReference>
<evidence type="ECO:0000256" key="1">
    <source>
        <dbReference type="SAM" id="SignalP"/>
    </source>
</evidence>
<evidence type="ECO:0000313" key="3">
    <source>
        <dbReference type="Proteomes" id="UP000770785"/>
    </source>
</evidence>
<gene>
    <name evidence="2" type="ORF">GGR27_003562</name>
</gene>
<dbReference type="EMBL" id="JAATJH010000008">
    <property type="protein sequence ID" value="NJC28043.1"/>
    <property type="molecule type" value="Genomic_DNA"/>
</dbReference>
<keyword evidence="3" id="KW-1185">Reference proteome</keyword>
<feature type="chain" id="PRO_5046167930" evidence="1">
    <location>
        <begin position="25"/>
        <end position="87"/>
    </location>
</feature>
<accession>A0ABX0XFE6</accession>
<comment type="caution">
    <text evidence="2">The sequence shown here is derived from an EMBL/GenBank/DDBJ whole genome shotgun (WGS) entry which is preliminary data.</text>
</comment>
<reference evidence="2 3" key="1">
    <citation type="submission" date="2020-03" db="EMBL/GenBank/DDBJ databases">
        <title>Genomic Encyclopedia of Type Strains, Phase IV (KMG-IV): sequencing the most valuable type-strain genomes for metagenomic binning, comparative biology and taxonomic classification.</title>
        <authorList>
            <person name="Goeker M."/>
        </authorList>
    </citation>
    <scope>NUCLEOTIDE SEQUENCE [LARGE SCALE GENOMIC DNA]</scope>
    <source>
        <strain evidence="2 3">DSM 105096</strain>
    </source>
</reference>
<sequence length="87" mass="9883">MRYLIFFCFLGFFASCKTSTTASADQAVLERIDHALLELGHANQTYSPVKSRSETNPLENVRQAGMGTMAWLNESAYRFMEEARTPR</sequence>
<evidence type="ECO:0000313" key="2">
    <source>
        <dbReference type="EMBL" id="NJC28043.1"/>
    </source>
</evidence>
<dbReference type="PROSITE" id="PS51257">
    <property type="entry name" value="PROKAR_LIPOPROTEIN"/>
    <property type="match status" value="1"/>
</dbReference>
<name>A0ABX0XFE6_9BACT</name>
<dbReference type="Proteomes" id="UP000770785">
    <property type="component" value="Unassembled WGS sequence"/>
</dbReference>
<organism evidence="2 3">
    <name type="scientific">Neolewinella antarctica</name>
    <dbReference type="NCBI Taxonomy" id="442734"/>
    <lineage>
        <taxon>Bacteria</taxon>
        <taxon>Pseudomonadati</taxon>
        <taxon>Bacteroidota</taxon>
        <taxon>Saprospiria</taxon>
        <taxon>Saprospirales</taxon>
        <taxon>Lewinellaceae</taxon>
        <taxon>Neolewinella</taxon>
    </lineage>
</organism>
<keyword evidence="1" id="KW-0732">Signal</keyword>
<proteinExistence type="predicted"/>
<protein>
    <submittedName>
        <fullName evidence="2">Uncharacterized protein</fullName>
    </submittedName>
</protein>